<name>A0A834I1I8_RHYFE</name>
<evidence type="ECO:0000313" key="2">
    <source>
        <dbReference type="EMBL" id="KAF7271189.1"/>
    </source>
</evidence>
<gene>
    <name evidence="2" type="ORF">GWI33_015908</name>
</gene>
<organism evidence="2 3">
    <name type="scientific">Rhynchophorus ferrugineus</name>
    <name type="common">Red palm weevil</name>
    <name type="synonym">Curculio ferrugineus</name>
    <dbReference type="NCBI Taxonomy" id="354439"/>
    <lineage>
        <taxon>Eukaryota</taxon>
        <taxon>Metazoa</taxon>
        <taxon>Ecdysozoa</taxon>
        <taxon>Arthropoda</taxon>
        <taxon>Hexapoda</taxon>
        <taxon>Insecta</taxon>
        <taxon>Pterygota</taxon>
        <taxon>Neoptera</taxon>
        <taxon>Endopterygota</taxon>
        <taxon>Coleoptera</taxon>
        <taxon>Polyphaga</taxon>
        <taxon>Cucujiformia</taxon>
        <taxon>Curculionidae</taxon>
        <taxon>Dryophthorinae</taxon>
        <taxon>Rhynchophorus</taxon>
    </lineage>
</organism>
<sequence length="99" mass="11527">MARFKLQETTGQCQSRCGMENTEHILFTCTRPERISIRAKYPFCFELAQVRKTNGMNDQVAIRRVNDIAEKLIEDTIVERQSSQSTSQEQPLVDYRPDE</sequence>
<dbReference type="AlphaFoldDB" id="A0A834I1I8"/>
<feature type="region of interest" description="Disordered" evidence="1">
    <location>
        <begin position="78"/>
        <end position="99"/>
    </location>
</feature>
<dbReference type="Proteomes" id="UP000625711">
    <property type="component" value="Unassembled WGS sequence"/>
</dbReference>
<evidence type="ECO:0000256" key="1">
    <source>
        <dbReference type="SAM" id="MobiDB-lite"/>
    </source>
</evidence>
<protein>
    <submittedName>
        <fullName evidence="2">Uncharacterized protein</fullName>
    </submittedName>
</protein>
<dbReference type="EMBL" id="JAACXV010014004">
    <property type="protein sequence ID" value="KAF7271189.1"/>
    <property type="molecule type" value="Genomic_DNA"/>
</dbReference>
<reference evidence="2" key="1">
    <citation type="submission" date="2020-08" db="EMBL/GenBank/DDBJ databases">
        <title>Genome sequencing and assembly of the red palm weevil Rhynchophorus ferrugineus.</title>
        <authorList>
            <person name="Dias G.B."/>
            <person name="Bergman C.M."/>
            <person name="Manee M."/>
        </authorList>
    </citation>
    <scope>NUCLEOTIDE SEQUENCE</scope>
    <source>
        <strain evidence="2">AA-2017</strain>
        <tissue evidence="2">Whole larva</tissue>
    </source>
</reference>
<accession>A0A834I1I8</accession>
<feature type="compositionally biased region" description="Low complexity" evidence="1">
    <location>
        <begin position="81"/>
        <end position="90"/>
    </location>
</feature>
<evidence type="ECO:0000313" key="3">
    <source>
        <dbReference type="Proteomes" id="UP000625711"/>
    </source>
</evidence>
<keyword evidence="3" id="KW-1185">Reference proteome</keyword>
<proteinExistence type="predicted"/>
<comment type="caution">
    <text evidence="2">The sequence shown here is derived from an EMBL/GenBank/DDBJ whole genome shotgun (WGS) entry which is preliminary data.</text>
</comment>